<feature type="transmembrane region" description="Helical" evidence="1">
    <location>
        <begin position="240"/>
        <end position="262"/>
    </location>
</feature>
<keyword evidence="1" id="KW-0472">Membrane</keyword>
<protein>
    <recommendedName>
        <fullName evidence="2">O-acyltransferase WSD1 C-terminal domain-containing protein</fullName>
    </recommendedName>
</protein>
<dbReference type="OrthoDB" id="619536at2759"/>
<dbReference type="GO" id="GO:0019432">
    <property type="term" value="P:triglyceride biosynthetic process"/>
    <property type="evidence" value="ECO:0007669"/>
    <property type="project" value="TreeGrafter"/>
</dbReference>
<dbReference type="EMBL" id="VTPC01087802">
    <property type="protein sequence ID" value="KAF2886395.1"/>
    <property type="molecule type" value="Genomic_DNA"/>
</dbReference>
<name>A0A8K0FZJ8_IGNLU</name>
<dbReference type="GO" id="GO:0008374">
    <property type="term" value="F:O-acyltransferase activity"/>
    <property type="evidence" value="ECO:0007669"/>
    <property type="project" value="InterPro"/>
</dbReference>
<feature type="non-terminal residue" evidence="3">
    <location>
        <position position="1"/>
    </location>
</feature>
<proteinExistence type="predicted"/>
<keyword evidence="1" id="KW-0812">Transmembrane</keyword>
<accession>A0A8K0FZJ8</accession>
<organism evidence="3 4">
    <name type="scientific">Ignelater luminosus</name>
    <name type="common">Cucubano</name>
    <name type="synonym">Pyrophorus luminosus</name>
    <dbReference type="NCBI Taxonomy" id="2038154"/>
    <lineage>
        <taxon>Eukaryota</taxon>
        <taxon>Metazoa</taxon>
        <taxon>Ecdysozoa</taxon>
        <taxon>Arthropoda</taxon>
        <taxon>Hexapoda</taxon>
        <taxon>Insecta</taxon>
        <taxon>Pterygota</taxon>
        <taxon>Neoptera</taxon>
        <taxon>Endopterygota</taxon>
        <taxon>Coleoptera</taxon>
        <taxon>Polyphaga</taxon>
        <taxon>Elateriformia</taxon>
        <taxon>Elateroidea</taxon>
        <taxon>Elateridae</taxon>
        <taxon>Agrypninae</taxon>
        <taxon>Pyrophorini</taxon>
        <taxon>Ignelater</taxon>
    </lineage>
</organism>
<evidence type="ECO:0000256" key="1">
    <source>
        <dbReference type="SAM" id="Phobius"/>
    </source>
</evidence>
<dbReference type="InterPro" id="IPR009721">
    <property type="entry name" value="O-acyltransferase_WSD1_C"/>
</dbReference>
<feature type="domain" description="O-acyltransferase WSD1 C-terminal" evidence="2">
    <location>
        <begin position="366"/>
        <end position="517"/>
    </location>
</feature>
<feature type="transmembrane region" description="Helical" evidence="1">
    <location>
        <begin position="12"/>
        <end position="36"/>
    </location>
</feature>
<evidence type="ECO:0000313" key="3">
    <source>
        <dbReference type="EMBL" id="KAF2886395.1"/>
    </source>
</evidence>
<reference evidence="3" key="1">
    <citation type="submission" date="2019-08" db="EMBL/GenBank/DDBJ databases">
        <title>The genome of the North American firefly Photinus pyralis.</title>
        <authorList>
            <consortium name="Photinus pyralis genome working group"/>
            <person name="Fallon T.R."/>
            <person name="Sander Lower S.E."/>
            <person name="Weng J.-K."/>
        </authorList>
    </citation>
    <scope>NUCLEOTIDE SEQUENCE</scope>
    <source>
        <strain evidence="3">TRF0915ILg1</strain>
        <tissue evidence="3">Whole body</tissue>
    </source>
</reference>
<dbReference type="Proteomes" id="UP000801492">
    <property type="component" value="Unassembled WGS sequence"/>
</dbReference>
<sequence length="523" mass="59381">KTTNWAPISIGAILSLAIFVLLTPITFFSFFLFAVYRQLVWVLLKIKHGKDFYGLLNGADAFHVVGKAENVLTISCFMVRCEKYTSEEFYETFKQMMSKANAIEKFKTLVCKSFGYPYLIKQKLDIGKDCVAKMKILECPEKKIDKRQLHELLNYHCNVPMPRNGKIPCHVLIGTQPVNWKDDDYNYYPVMFKVHHGVSDGISLLKAFVALTGDKLEVDKETINLSKPTKKEKYNSFGNILAVINTLLLVTFLHPSLIVNYFTYKAKDFNILHNTSLTEQKLIGIGSEENGKYVEKIKKIKQNLPGTAFPTILMTAFSASLSEYFIKKSLPPPKYITLAIPINVRALDLRYLTPKDVNIDDISLANSYSLILMKIPIAIEDGDESILPANKQVINRLRLINKEVQMLSNSPEYQINHFFMQVICAVLPQYFIKLILSTMHCTTIASILSAPPKMMLCNQQLVITDIIAWIAHVHPTGTSIGIITYDDRLHVGVNVDEAFISDRADVQAIADNIYKYLDVLERE</sequence>
<dbReference type="Pfam" id="PF06974">
    <property type="entry name" value="WS_DGAT_C"/>
    <property type="match status" value="1"/>
</dbReference>
<evidence type="ECO:0000313" key="4">
    <source>
        <dbReference type="Proteomes" id="UP000801492"/>
    </source>
</evidence>
<gene>
    <name evidence="3" type="ORF">ILUMI_19778</name>
</gene>
<comment type="caution">
    <text evidence="3">The sequence shown here is derived from an EMBL/GenBank/DDBJ whole genome shotgun (WGS) entry which is preliminary data.</text>
</comment>
<dbReference type="AlphaFoldDB" id="A0A8K0FZJ8"/>
<dbReference type="PANTHER" id="PTHR31650">
    <property type="entry name" value="O-ACYLTRANSFERASE (WSD1-LIKE) FAMILY PROTEIN"/>
    <property type="match status" value="1"/>
</dbReference>
<dbReference type="GO" id="GO:0005886">
    <property type="term" value="C:plasma membrane"/>
    <property type="evidence" value="ECO:0007669"/>
    <property type="project" value="TreeGrafter"/>
</dbReference>
<evidence type="ECO:0000259" key="2">
    <source>
        <dbReference type="Pfam" id="PF06974"/>
    </source>
</evidence>
<dbReference type="PANTHER" id="PTHR31650:SF1">
    <property type="entry name" value="WAX ESTER SYNTHASE_DIACYLGLYCEROL ACYLTRANSFERASE 4-RELATED"/>
    <property type="match status" value="1"/>
</dbReference>
<keyword evidence="4" id="KW-1185">Reference proteome</keyword>
<dbReference type="InterPro" id="IPR045034">
    <property type="entry name" value="O-acyltransferase_WSD1-like"/>
</dbReference>
<feature type="non-terminal residue" evidence="3">
    <location>
        <position position="523"/>
    </location>
</feature>
<keyword evidence="1" id="KW-1133">Transmembrane helix</keyword>